<dbReference type="InterPro" id="IPR002372">
    <property type="entry name" value="PQQ_rpt_dom"/>
</dbReference>
<dbReference type="EMBL" id="CAIIXF020000012">
    <property type="protein sequence ID" value="CAH1801170.1"/>
    <property type="molecule type" value="Genomic_DNA"/>
</dbReference>
<feature type="domain" description="Pyrrolo-quinoline quinone repeat" evidence="4">
    <location>
        <begin position="6"/>
        <end position="507"/>
    </location>
</feature>
<evidence type="ECO:0000313" key="6">
    <source>
        <dbReference type="Proteomes" id="UP000749559"/>
    </source>
</evidence>
<dbReference type="AlphaFoldDB" id="A0A8S4Q312"/>
<keyword evidence="6" id="KW-1185">Reference proteome</keyword>
<accession>A0A8S4Q312</accession>
<dbReference type="GO" id="GO:0008876">
    <property type="term" value="F:quinoprotein glucose dehydrogenase activity"/>
    <property type="evidence" value="ECO:0007669"/>
    <property type="project" value="TreeGrafter"/>
</dbReference>
<dbReference type="SUPFAM" id="SSF50998">
    <property type="entry name" value="Quinoprotein alcohol dehydrogenase-like"/>
    <property type="match status" value="1"/>
</dbReference>
<comment type="caution">
    <text evidence="5">The sequence shown here is derived from an EMBL/GenBank/DDBJ whole genome shotgun (WGS) entry which is preliminary data.</text>
</comment>
<sequence length="535" mass="58500">MGKWANTCRGVATWVDPLKPRGALCKRSIYIPTLDLRLLAVDAANGKNCGDFGVEGFADLRVATPNVNCVWYLNPPAVVRDVLIFGQIITDDDCGDNAPKGSIPAFNARTGQFMWNFMIVPTDPSDPAMGTYRDGTDDVGAGNAWAPISGDNELGFVYVPTSSPNPDHFGTNRIGDNHYCNSVVALNVSDGKVVWFRQLIHHDIFSYGLNVQPVVGSISRNGKERKVVLQGTKMGFLYVLDATNGEPVFDIQEQNVPTFTDLPGEIPSPTQPFPVDDFLKLAKISVDLRPGKDLWGRTNVQEQVCADFINSSGLDPFGEIFTPALVSKPIWWIPGLTGGMNIGGSVALDPTRSIAVAATQNDLWIKQLIPRNTSSPLPQWCKLLFKTPNADVPLQCYGFTLFKEKCDKPPWAMLHAVDLQNGRKLWSIPHGTNPNIPESTEEEGSRWYTGGILVTRGGLVIAGNTEDRYLRAFNIETGEQLYRSPDPMIAAAAGNPISYRTSGRQYVVLTVGGNSFLGRSANHSRSDHVYAFALP</sequence>
<dbReference type="Pfam" id="PF01011">
    <property type="entry name" value="PQQ"/>
    <property type="match status" value="1"/>
</dbReference>
<evidence type="ECO:0000256" key="1">
    <source>
        <dbReference type="ARBA" id="ARBA00001931"/>
    </source>
</evidence>
<dbReference type="PANTHER" id="PTHR32303">
    <property type="entry name" value="QUINOPROTEIN ALCOHOL DEHYDROGENASE (CYTOCHROME C)"/>
    <property type="match status" value="1"/>
</dbReference>
<dbReference type="InterPro" id="IPR011047">
    <property type="entry name" value="Quinoprotein_ADH-like_sf"/>
</dbReference>
<dbReference type="PANTHER" id="PTHR32303:SF4">
    <property type="entry name" value="QUINOPROTEIN GLUCOSE DEHYDROGENASE"/>
    <property type="match status" value="1"/>
</dbReference>
<name>A0A8S4Q312_OWEFU</name>
<comment type="cofactor">
    <cofactor evidence="1">
        <name>pyrroloquinoline quinone</name>
        <dbReference type="ChEBI" id="CHEBI:58442"/>
    </cofactor>
</comment>
<evidence type="ECO:0000256" key="3">
    <source>
        <dbReference type="ARBA" id="ARBA00023002"/>
    </source>
</evidence>
<evidence type="ECO:0000259" key="4">
    <source>
        <dbReference type="Pfam" id="PF01011"/>
    </source>
</evidence>
<reference evidence="5" key="1">
    <citation type="submission" date="2022-03" db="EMBL/GenBank/DDBJ databases">
        <authorList>
            <person name="Martin C."/>
        </authorList>
    </citation>
    <scope>NUCLEOTIDE SEQUENCE</scope>
</reference>
<proteinExistence type="inferred from homology"/>
<dbReference type="OrthoDB" id="416253at2759"/>
<dbReference type="SMART" id="SM00564">
    <property type="entry name" value="PQQ"/>
    <property type="match status" value="4"/>
</dbReference>
<evidence type="ECO:0000313" key="5">
    <source>
        <dbReference type="EMBL" id="CAH1801170.1"/>
    </source>
</evidence>
<dbReference type="Proteomes" id="UP000749559">
    <property type="component" value="Unassembled WGS sequence"/>
</dbReference>
<organism evidence="5 6">
    <name type="scientific">Owenia fusiformis</name>
    <name type="common">Polychaete worm</name>
    <dbReference type="NCBI Taxonomy" id="6347"/>
    <lineage>
        <taxon>Eukaryota</taxon>
        <taxon>Metazoa</taxon>
        <taxon>Spiralia</taxon>
        <taxon>Lophotrochozoa</taxon>
        <taxon>Annelida</taxon>
        <taxon>Polychaeta</taxon>
        <taxon>Sedentaria</taxon>
        <taxon>Canalipalpata</taxon>
        <taxon>Sabellida</taxon>
        <taxon>Oweniida</taxon>
        <taxon>Oweniidae</taxon>
        <taxon>Owenia</taxon>
    </lineage>
</organism>
<gene>
    <name evidence="5" type="ORF">OFUS_LOCUS24985</name>
</gene>
<dbReference type="InterPro" id="IPR018391">
    <property type="entry name" value="PQQ_b-propeller_rpt"/>
</dbReference>
<keyword evidence="3" id="KW-0560">Oxidoreductase</keyword>
<protein>
    <recommendedName>
        <fullName evidence="4">Pyrrolo-quinoline quinone repeat domain-containing protein</fullName>
    </recommendedName>
</protein>
<dbReference type="Gene3D" id="2.140.10.10">
    <property type="entry name" value="Quinoprotein alcohol dehydrogenase-like superfamily"/>
    <property type="match status" value="2"/>
</dbReference>
<comment type="similarity">
    <text evidence="2">Belongs to the bacterial PQQ dehydrogenase family.</text>
</comment>
<evidence type="ECO:0000256" key="2">
    <source>
        <dbReference type="ARBA" id="ARBA00008156"/>
    </source>
</evidence>